<feature type="region of interest" description="Disordered" evidence="5">
    <location>
        <begin position="125"/>
        <end position="159"/>
    </location>
</feature>
<feature type="transmembrane region" description="Helical" evidence="6">
    <location>
        <begin position="164"/>
        <end position="186"/>
    </location>
</feature>
<keyword evidence="2 6" id="KW-0812">Transmembrane</keyword>
<proteinExistence type="predicted"/>
<dbReference type="CDD" id="cd12087">
    <property type="entry name" value="TM_EGFR-like"/>
    <property type="match status" value="1"/>
</dbReference>
<gene>
    <name evidence="7" type="ORF">ASPSYDRAFT_46394</name>
</gene>
<feature type="compositionally biased region" description="Polar residues" evidence="5">
    <location>
        <begin position="140"/>
        <end position="150"/>
    </location>
</feature>
<dbReference type="RefSeq" id="XP_040702179.1">
    <property type="nucleotide sequence ID" value="XM_040847214.1"/>
</dbReference>
<dbReference type="PANTHER" id="PTHR15549">
    <property type="entry name" value="PAIRED IMMUNOGLOBULIN-LIKE TYPE 2 RECEPTOR"/>
    <property type="match status" value="1"/>
</dbReference>
<organism evidence="7 8">
    <name type="scientific">Aspergillus sydowii CBS 593.65</name>
    <dbReference type="NCBI Taxonomy" id="1036612"/>
    <lineage>
        <taxon>Eukaryota</taxon>
        <taxon>Fungi</taxon>
        <taxon>Dikarya</taxon>
        <taxon>Ascomycota</taxon>
        <taxon>Pezizomycotina</taxon>
        <taxon>Eurotiomycetes</taxon>
        <taxon>Eurotiomycetidae</taxon>
        <taxon>Eurotiales</taxon>
        <taxon>Aspergillaceae</taxon>
        <taxon>Aspergillus</taxon>
        <taxon>Aspergillus subgen. Nidulantes</taxon>
    </lineage>
</organism>
<keyword evidence="3 6" id="KW-1133">Transmembrane helix</keyword>
<feature type="compositionally biased region" description="Low complexity" evidence="5">
    <location>
        <begin position="125"/>
        <end position="139"/>
    </location>
</feature>
<accession>A0A1L9TGF5</accession>
<dbReference type="PANTHER" id="PTHR15549:SF27">
    <property type="entry name" value="CHITIN-BINDING TYPE-1 DOMAIN-CONTAINING PROTEIN"/>
    <property type="match status" value="1"/>
</dbReference>
<sequence>MDYSSPPAGYVLRRNGTCTETEQTCDHPWASWYNCCPEGSYCSDDRMICCKTKSGCAAVVKEDPHCANNATWDLYYNNGAYFCCLHGKQGFVETFPGDGGAGIGCADGELDNASQSLLQVIATGTGSASPTPSVSATPTETNTHTPLPTGSESDSSSSDNAGTIAGSVVGGCAGVALIITLLWFLITRRREQVTSGTTSNQNTPAEDDKGPYRAELANNPIRSELSGSPNTMAHELPVDTR</sequence>
<protein>
    <submittedName>
        <fullName evidence="7">Uncharacterized protein</fullName>
    </submittedName>
</protein>
<feature type="compositionally biased region" description="Polar residues" evidence="5">
    <location>
        <begin position="193"/>
        <end position="204"/>
    </location>
</feature>
<evidence type="ECO:0000256" key="6">
    <source>
        <dbReference type="SAM" id="Phobius"/>
    </source>
</evidence>
<evidence type="ECO:0000313" key="7">
    <source>
        <dbReference type="EMBL" id="OJJ58373.1"/>
    </source>
</evidence>
<evidence type="ECO:0000313" key="8">
    <source>
        <dbReference type="Proteomes" id="UP000184356"/>
    </source>
</evidence>
<evidence type="ECO:0000256" key="5">
    <source>
        <dbReference type="SAM" id="MobiDB-lite"/>
    </source>
</evidence>
<dbReference type="GO" id="GO:0016020">
    <property type="term" value="C:membrane"/>
    <property type="evidence" value="ECO:0007669"/>
    <property type="project" value="UniProtKB-SubCell"/>
</dbReference>
<dbReference type="EMBL" id="KV878587">
    <property type="protein sequence ID" value="OJJ58373.1"/>
    <property type="molecule type" value="Genomic_DNA"/>
</dbReference>
<dbReference type="VEuPathDB" id="FungiDB:ASPSYDRAFT_46394"/>
<evidence type="ECO:0000256" key="4">
    <source>
        <dbReference type="ARBA" id="ARBA00023136"/>
    </source>
</evidence>
<dbReference type="InterPro" id="IPR051694">
    <property type="entry name" value="Immunoregulatory_rcpt-like"/>
</dbReference>
<dbReference type="Proteomes" id="UP000184356">
    <property type="component" value="Unassembled WGS sequence"/>
</dbReference>
<feature type="region of interest" description="Disordered" evidence="5">
    <location>
        <begin position="192"/>
        <end position="241"/>
    </location>
</feature>
<dbReference type="GeneID" id="63763287"/>
<reference evidence="8" key="1">
    <citation type="journal article" date="2017" name="Genome Biol.">
        <title>Comparative genomics reveals high biological diversity and specific adaptations in the industrially and medically important fungal genus Aspergillus.</title>
        <authorList>
            <person name="de Vries R.P."/>
            <person name="Riley R."/>
            <person name="Wiebenga A."/>
            <person name="Aguilar-Osorio G."/>
            <person name="Amillis S."/>
            <person name="Uchima C.A."/>
            <person name="Anderluh G."/>
            <person name="Asadollahi M."/>
            <person name="Askin M."/>
            <person name="Barry K."/>
            <person name="Battaglia E."/>
            <person name="Bayram O."/>
            <person name="Benocci T."/>
            <person name="Braus-Stromeyer S.A."/>
            <person name="Caldana C."/>
            <person name="Canovas D."/>
            <person name="Cerqueira G.C."/>
            <person name="Chen F."/>
            <person name="Chen W."/>
            <person name="Choi C."/>
            <person name="Clum A."/>
            <person name="Dos Santos R.A."/>
            <person name="Damasio A.R."/>
            <person name="Diallinas G."/>
            <person name="Emri T."/>
            <person name="Fekete E."/>
            <person name="Flipphi M."/>
            <person name="Freyberg S."/>
            <person name="Gallo A."/>
            <person name="Gournas C."/>
            <person name="Habgood R."/>
            <person name="Hainaut M."/>
            <person name="Harispe M.L."/>
            <person name="Henrissat B."/>
            <person name="Hilden K.S."/>
            <person name="Hope R."/>
            <person name="Hossain A."/>
            <person name="Karabika E."/>
            <person name="Karaffa L."/>
            <person name="Karanyi Z."/>
            <person name="Krasevec N."/>
            <person name="Kuo A."/>
            <person name="Kusch H."/>
            <person name="LaButti K."/>
            <person name="Lagendijk E.L."/>
            <person name="Lapidus A."/>
            <person name="Levasseur A."/>
            <person name="Lindquist E."/>
            <person name="Lipzen A."/>
            <person name="Logrieco A.F."/>
            <person name="MacCabe A."/>
            <person name="Maekelae M.R."/>
            <person name="Malavazi I."/>
            <person name="Melin P."/>
            <person name="Meyer V."/>
            <person name="Mielnichuk N."/>
            <person name="Miskei M."/>
            <person name="Molnar A.P."/>
            <person name="Mule G."/>
            <person name="Ngan C.Y."/>
            <person name="Orejas M."/>
            <person name="Orosz E."/>
            <person name="Ouedraogo J.P."/>
            <person name="Overkamp K.M."/>
            <person name="Park H.-S."/>
            <person name="Perrone G."/>
            <person name="Piumi F."/>
            <person name="Punt P.J."/>
            <person name="Ram A.F."/>
            <person name="Ramon A."/>
            <person name="Rauscher S."/>
            <person name="Record E."/>
            <person name="Riano-Pachon D.M."/>
            <person name="Robert V."/>
            <person name="Roehrig J."/>
            <person name="Ruller R."/>
            <person name="Salamov A."/>
            <person name="Salih N.S."/>
            <person name="Samson R.A."/>
            <person name="Sandor E."/>
            <person name="Sanguinetti M."/>
            <person name="Schuetze T."/>
            <person name="Sepcic K."/>
            <person name="Shelest E."/>
            <person name="Sherlock G."/>
            <person name="Sophianopoulou V."/>
            <person name="Squina F.M."/>
            <person name="Sun H."/>
            <person name="Susca A."/>
            <person name="Todd R.B."/>
            <person name="Tsang A."/>
            <person name="Unkles S.E."/>
            <person name="van de Wiele N."/>
            <person name="van Rossen-Uffink D."/>
            <person name="Oliveira J.V."/>
            <person name="Vesth T.C."/>
            <person name="Visser J."/>
            <person name="Yu J.-H."/>
            <person name="Zhou M."/>
            <person name="Andersen M.R."/>
            <person name="Archer D.B."/>
            <person name="Baker S.E."/>
            <person name="Benoit I."/>
            <person name="Brakhage A.A."/>
            <person name="Braus G.H."/>
            <person name="Fischer R."/>
            <person name="Frisvad J.C."/>
            <person name="Goldman G.H."/>
            <person name="Houbraken J."/>
            <person name="Oakley B."/>
            <person name="Pocsi I."/>
            <person name="Scazzocchio C."/>
            <person name="Seiboth B."/>
            <person name="vanKuyk P.A."/>
            <person name="Wortman J."/>
            <person name="Dyer P.S."/>
            <person name="Grigoriev I.V."/>
        </authorList>
    </citation>
    <scope>NUCLEOTIDE SEQUENCE [LARGE SCALE GENOMIC DNA]</scope>
    <source>
        <strain evidence="8">CBS 593.65</strain>
    </source>
</reference>
<dbReference type="AlphaFoldDB" id="A0A1L9TGF5"/>
<evidence type="ECO:0000256" key="1">
    <source>
        <dbReference type="ARBA" id="ARBA00004167"/>
    </source>
</evidence>
<name>A0A1L9TGF5_9EURO</name>
<keyword evidence="4 6" id="KW-0472">Membrane</keyword>
<dbReference type="OrthoDB" id="4779287at2759"/>
<dbReference type="GO" id="GO:0071944">
    <property type="term" value="C:cell periphery"/>
    <property type="evidence" value="ECO:0007669"/>
    <property type="project" value="UniProtKB-ARBA"/>
</dbReference>
<keyword evidence="8" id="KW-1185">Reference proteome</keyword>
<comment type="subcellular location">
    <subcellularLocation>
        <location evidence="1">Membrane</location>
        <topology evidence="1">Single-pass membrane protein</topology>
    </subcellularLocation>
</comment>
<dbReference type="STRING" id="1036612.A0A1L9TGF5"/>
<evidence type="ECO:0000256" key="2">
    <source>
        <dbReference type="ARBA" id="ARBA00022692"/>
    </source>
</evidence>
<evidence type="ECO:0000256" key="3">
    <source>
        <dbReference type="ARBA" id="ARBA00022989"/>
    </source>
</evidence>